<dbReference type="InterPro" id="IPR037522">
    <property type="entry name" value="HD_GYP_dom"/>
</dbReference>
<dbReference type="InterPro" id="IPR003607">
    <property type="entry name" value="HD/PDEase_dom"/>
</dbReference>
<dbReference type="OrthoDB" id="9804747at2"/>
<feature type="region of interest" description="Disordered" evidence="1">
    <location>
        <begin position="549"/>
        <end position="570"/>
    </location>
</feature>
<dbReference type="CDD" id="cd00077">
    <property type="entry name" value="HDc"/>
    <property type="match status" value="1"/>
</dbReference>
<evidence type="ECO:0000313" key="4">
    <source>
        <dbReference type="Proteomes" id="UP000317429"/>
    </source>
</evidence>
<dbReference type="PANTHER" id="PTHR43155">
    <property type="entry name" value="CYCLIC DI-GMP PHOSPHODIESTERASE PA4108-RELATED"/>
    <property type="match status" value="1"/>
</dbReference>
<dbReference type="PROSITE" id="PS51832">
    <property type="entry name" value="HD_GYP"/>
    <property type="match status" value="1"/>
</dbReference>
<reference evidence="3 4" key="1">
    <citation type="submission" date="2019-02" db="EMBL/GenBank/DDBJ databases">
        <title>Deep-cultivation of Planctomycetes and their phenomic and genomic characterization uncovers novel biology.</title>
        <authorList>
            <person name="Wiegand S."/>
            <person name="Jogler M."/>
            <person name="Boedeker C."/>
            <person name="Pinto D."/>
            <person name="Vollmers J."/>
            <person name="Rivas-Marin E."/>
            <person name="Kohn T."/>
            <person name="Peeters S.H."/>
            <person name="Heuer A."/>
            <person name="Rast P."/>
            <person name="Oberbeckmann S."/>
            <person name="Bunk B."/>
            <person name="Jeske O."/>
            <person name="Meyerdierks A."/>
            <person name="Storesund J.E."/>
            <person name="Kallscheuer N."/>
            <person name="Luecker S."/>
            <person name="Lage O.M."/>
            <person name="Pohl T."/>
            <person name="Merkel B.J."/>
            <person name="Hornburger P."/>
            <person name="Mueller R.-W."/>
            <person name="Bruemmer F."/>
            <person name="Labrenz M."/>
            <person name="Spormann A.M."/>
            <person name="Op den Camp H."/>
            <person name="Overmann J."/>
            <person name="Amann R."/>
            <person name="Jetten M.S.M."/>
            <person name="Mascher T."/>
            <person name="Medema M.H."/>
            <person name="Devos D.P."/>
            <person name="Kaster A.-K."/>
            <person name="Ovreas L."/>
            <person name="Rohde M."/>
            <person name="Galperin M.Y."/>
            <person name="Jogler C."/>
        </authorList>
    </citation>
    <scope>NUCLEOTIDE SEQUENCE [LARGE SCALE GENOMIC DNA]</scope>
    <source>
        <strain evidence="3 4">Pla175</strain>
    </source>
</reference>
<protein>
    <submittedName>
        <fullName evidence="3">Cyclic di-GMP phosphodiesterase response regulator RpfG</fullName>
        <ecNumber evidence="3">3.1.4.52</ecNumber>
    </submittedName>
</protein>
<evidence type="ECO:0000256" key="1">
    <source>
        <dbReference type="SAM" id="MobiDB-lite"/>
    </source>
</evidence>
<dbReference type="KEGG" id="pnd:Pla175_47990"/>
<dbReference type="GO" id="GO:0071111">
    <property type="term" value="F:cyclic-guanylate-specific phosphodiesterase activity"/>
    <property type="evidence" value="ECO:0007669"/>
    <property type="project" value="UniProtKB-EC"/>
</dbReference>
<evidence type="ECO:0000313" key="3">
    <source>
        <dbReference type="EMBL" id="QDU91377.1"/>
    </source>
</evidence>
<keyword evidence="3" id="KW-0378">Hydrolase</keyword>
<dbReference type="Gene3D" id="3.30.450.40">
    <property type="match status" value="1"/>
</dbReference>
<dbReference type="InterPro" id="IPR029016">
    <property type="entry name" value="GAF-like_dom_sf"/>
</dbReference>
<dbReference type="SUPFAM" id="SSF109604">
    <property type="entry name" value="HD-domain/PDEase-like"/>
    <property type="match status" value="1"/>
</dbReference>
<sequence length="570" mass="61373">MPAPVTQHRYRNSPIKPTHLLRLSDEVVRSVDELEQAFGQPWAVLDTASGRMLAGPADALPIDYYSRLGLCAQIVVRGAAEPIEDAAPLLVIGVPLPAAGGLDQLLAVTAVLVEPVERRADVAPAAAVLGIDADAALRWAGRRTVWPASAALATARAIAGSQRDRLKLRAVRTQLSEVSSSLLAAFEELTLLHRLTDRLSITDNDNELAELAVEWLAEVVPAESMMVYWRSAPDTLAGGGQSGAAPHLVHRGRALFEPEHVPSLLESLGDEGARRCLIFNRELTAQQEWSHPQVRELISVPICPNGKAAGWLLAVNRRSNAGGTRDFGAVEASLMSSVAAILSVHAGNLGLYRQQKSFFAQVVRALSSAIDAKDPYTCGHSDRVARISVRLGRQLGLSAEQLNTLYLSGLLHDIGKIGIDDTVLRKAGQLTPEEYEHIKQHPELGHKILQGVEQLDTVLPVVLHHHEAWNGAGYPAGLKGDACPQLARIVAVADSVDAMGSDRPYRKGMHEDKLEAILRNGAGEQWDAEVVSAYLAAIDDIRQIAKTDRDPHSLDVGTWGPETLSPLAAS</sequence>
<dbReference type="AlphaFoldDB" id="A0A518DIS3"/>
<dbReference type="RefSeq" id="WP_145291424.1">
    <property type="nucleotide sequence ID" value="NZ_CP036291.1"/>
</dbReference>
<dbReference type="Gene3D" id="1.10.3210.10">
    <property type="entry name" value="Hypothetical protein af1432"/>
    <property type="match status" value="1"/>
</dbReference>
<name>A0A518DIS3_9BACT</name>
<dbReference type="SUPFAM" id="SSF55781">
    <property type="entry name" value="GAF domain-like"/>
    <property type="match status" value="1"/>
</dbReference>
<dbReference type="EMBL" id="CP036291">
    <property type="protein sequence ID" value="QDU91377.1"/>
    <property type="molecule type" value="Genomic_DNA"/>
</dbReference>
<keyword evidence="4" id="KW-1185">Reference proteome</keyword>
<dbReference type="EC" id="3.1.4.52" evidence="3"/>
<dbReference type="Pfam" id="PF13487">
    <property type="entry name" value="HD_5"/>
    <property type="match status" value="1"/>
</dbReference>
<dbReference type="Proteomes" id="UP000317429">
    <property type="component" value="Chromosome"/>
</dbReference>
<feature type="domain" description="HD-GYP" evidence="2">
    <location>
        <begin position="355"/>
        <end position="550"/>
    </location>
</feature>
<evidence type="ECO:0000259" key="2">
    <source>
        <dbReference type="PROSITE" id="PS51832"/>
    </source>
</evidence>
<gene>
    <name evidence="3" type="primary">rpfG_4</name>
    <name evidence="3" type="ORF">Pla175_47990</name>
</gene>
<accession>A0A518DIS3</accession>
<proteinExistence type="predicted"/>
<organism evidence="3 4">
    <name type="scientific">Pirellulimonas nuda</name>
    <dbReference type="NCBI Taxonomy" id="2528009"/>
    <lineage>
        <taxon>Bacteria</taxon>
        <taxon>Pseudomonadati</taxon>
        <taxon>Planctomycetota</taxon>
        <taxon>Planctomycetia</taxon>
        <taxon>Pirellulales</taxon>
        <taxon>Lacipirellulaceae</taxon>
        <taxon>Pirellulimonas</taxon>
    </lineage>
</organism>
<dbReference type="PANTHER" id="PTHR43155:SF2">
    <property type="entry name" value="CYCLIC DI-GMP PHOSPHODIESTERASE PA4108"/>
    <property type="match status" value="1"/>
</dbReference>
<dbReference type="SMART" id="SM00471">
    <property type="entry name" value="HDc"/>
    <property type="match status" value="1"/>
</dbReference>